<evidence type="ECO:0000313" key="12">
    <source>
        <dbReference type="Proteomes" id="UP000325577"/>
    </source>
</evidence>
<dbReference type="OrthoDB" id="1912561at2759"/>
<name>A0A5J5A3Y6_9ASTE</name>
<dbReference type="Proteomes" id="UP000325577">
    <property type="component" value="Linkage Group LG3"/>
</dbReference>
<dbReference type="SUPFAM" id="SSF46785">
    <property type="entry name" value="Winged helix' DNA-binding domain"/>
    <property type="match status" value="1"/>
</dbReference>
<evidence type="ECO:0000256" key="3">
    <source>
        <dbReference type="ARBA" id="ARBA00022553"/>
    </source>
</evidence>
<evidence type="ECO:0000256" key="1">
    <source>
        <dbReference type="ARBA" id="ARBA00004123"/>
    </source>
</evidence>
<dbReference type="InterPro" id="IPR036390">
    <property type="entry name" value="WH_DNA-bd_sf"/>
</dbReference>
<feature type="domain" description="HSF-type DNA-binding" evidence="10">
    <location>
        <begin position="36"/>
        <end position="127"/>
    </location>
</feature>
<keyword evidence="4" id="KW-0805">Transcription regulation</keyword>
<comment type="similarity">
    <text evidence="9">Belongs to the HSF family.</text>
</comment>
<evidence type="ECO:0000256" key="4">
    <source>
        <dbReference type="ARBA" id="ARBA00023015"/>
    </source>
</evidence>
<dbReference type="PANTHER" id="PTHR47481">
    <property type="match status" value="1"/>
</dbReference>
<dbReference type="SMART" id="SM00415">
    <property type="entry name" value="HSF"/>
    <property type="match status" value="1"/>
</dbReference>
<organism evidence="11 12">
    <name type="scientific">Nyssa sinensis</name>
    <dbReference type="NCBI Taxonomy" id="561372"/>
    <lineage>
        <taxon>Eukaryota</taxon>
        <taxon>Viridiplantae</taxon>
        <taxon>Streptophyta</taxon>
        <taxon>Embryophyta</taxon>
        <taxon>Tracheophyta</taxon>
        <taxon>Spermatophyta</taxon>
        <taxon>Magnoliopsida</taxon>
        <taxon>eudicotyledons</taxon>
        <taxon>Gunneridae</taxon>
        <taxon>Pentapetalae</taxon>
        <taxon>asterids</taxon>
        <taxon>Cornales</taxon>
        <taxon>Nyssaceae</taxon>
        <taxon>Nyssa</taxon>
    </lineage>
</organism>
<dbReference type="Gene3D" id="1.10.10.10">
    <property type="entry name" value="Winged helix-like DNA-binding domain superfamily/Winged helix DNA-binding domain"/>
    <property type="match status" value="1"/>
</dbReference>
<dbReference type="InterPro" id="IPR036388">
    <property type="entry name" value="WH-like_DNA-bd_sf"/>
</dbReference>
<keyword evidence="6" id="KW-0238">DNA-binding</keyword>
<keyword evidence="3" id="KW-0597">Phosphoprotein</keyword>
<proteinExistence type="inferred from homology"/>
<dbReference type="EMBL" id="CM018046">
    <property type="protein sequence ID" value="KAA8525150.1"/>
    <property type="molecule type" value="Genomic_DNA"/>
</dbReference>
<dbReference type="PRINTS" id="PR00056">
    <property type="entry name" value="HSFDOMAIN"/>
</dbReference>
<evidence type="ECO:0000256" key="2">
    <source>
        <dbReference type="ARBA" id="ARBA00011233"/>
    </source>
</evidence>
<dbReference type="Pfam" id="PF00447">
    <property type="entry name" value="HSF_DNA-bind"/>
    <property type="match status" value="1"/>
</dbReference>
<gene>
    <name evidence="11" type="ORF">F0562_006986</name>
</gene>
<accession>A0A5J5A3Y6</accession>
<sequence>MERVKVKEEETIVKSCTAASSSSSSPRPIEGLNEVGPPPFLSKTFEMVEDPSTDSVVSWSRARNSFIVWDPFELSTTLLPKYFKHSNFSSFIRQLNTYLTPENYPSWKAQFDSFLFGYDLLGYIDGSKPCPPAELTVEGKQTPNPEFTLWQRQDKLLLHGILSSLSEAWNRLAKYYANLSSSRIMGLTDQFSKGRGTRSFAEYLGFIRGIANELVIIGSPVPNPNLILHILNGVGIEFKELAAAIRARDTVIGFDELHDKLVEYESFLKCEESRPVVMTANAAHFNQQH</sequence>
<dbReference type="FunFam" id="1.10.10.10:FF:000037">
    <property type="entry name" value="Heat stress transcription factor B-4"/>
    <property type="match status" value="1"/>
</dbReference>
<comment type="subunit">
    <text evidence="2">Homotrimer.</text>
</comment>
<dbReference type="GO" id="GO:0043565">
    <property type="term" value="F:sequence-specific DNA binding"/>
    <property type="evidence" value="ECO:0007669"/>
    <property type="project" value="InterPro"/>
</dbReference>
<evidence type="ECO:0000259" key="10">
    <source>
        <dbReference type="SMART" id="SM00415"/>
    </source>
</evidence>
<evidence type="ECO:0000256" key="8">
    <source>
        <dbReference type="ARBA" id="ARBA00023242"/>
    </source>
</evidence>
<keyword evidence="7" id="KW-0804">Transcription</keyword>
<dbReference type="AlphaFoldDB" id="A0A5J5A3Y6"/>
<keyword evidence="12" id="KW-1185">Reference proteome</keyword>
<evidence type="ECO:0000313" key="11">
    <source>
        <dbReference type="EMBL" id="KAA8525150.1"/>
    </source>
</evidence>
<dbReference type="PANTHER" id="PTHR47481:SF9">
    <property type="entry name" value="RETROTRANSPOSON GAG DOMAIN-CONTAINING PROTEIN"/>
    <property type="match status" value="1"/>
</dbReference>
<evidence type="ECO:0000256" key="5">
    <source>
        <dbReference type="ARBA" id="ARBA00023016"/>
    </source>
</evidence>
<reference evidence="11 12" key="1">
    <citation type="submission" date="2019-09" db="EMBL/GenBank/DDBJ databases">
        <title>A chromosome-level genome assembly of the Chinese tupelo Nyssa sinensis.</title>
        <authorList>
            <person name="Yang X."/>
            <person name="Kang M."/>
            <person name="Yang Y."/>
            <person name="Xiong H."/>
            <person name="Wang M."/>
            <person name="Zhang Z."/>
            <person name="Wang Z."/>
            <person name="Wu H."/>
            <person name="Ma T."/>
            <person name="Liu J."/>
            <person name="Xi Z."/>
        </authorList>
    </citation>
    <scope>NUCLEOTIDE SEQUENCE [LARGE SCALE GENOMIC DNA]</scope>
    <source>
        <strain evidence="11">J267</strain>
        <tissue evidence="11">Leaf</tissue>
    </source>
</reference>
<dbReference type="GO" id="GO:0003700">
    <property type="term" value="F:DNA-binding transcription factor activity"/>
    <property type="evidence" value="ECO:0007669"/>
    <property type="project" value="InterPro"/>
</dbReference>
<dbReference type="GO" id="GO:0005634">
    <property type="term" value="C:nucleus"/>
    <property type="evidence" value="ECO:0007669"/>
    <property type="project" value="UniProtKB-SubCell"/>
</dbReference>
<comment type="subcellular location">
    <subcellularLocation>
        <location evidence="1">Nucleus</location>
    </subcellularLocation>
</comment>
<evidence type="ECO:0000256" key="9">
    <source>
        <dbReference type="RuleBase" id="RU004020"/>
    </source>
</evidence>
<protein>
    <recommendedName>
        <fullName evidence="10">HSF-type DNA-binding domain-containing protein</fullName>
    </recommendedName>
</protein>
<keyword evidence="8" id="KW-0539">Nucleus</keyword>
<keyword evidence="5" id="KW-0346">Stress response</keyword>
<evidence type="ECO:0000256" key="6">
    <source>
        <dbReference type="ARBA" id="ARBA00023125"/>
    </source>
</evidence>
<dbReference type="InterPro" id="IPR000232">
    <property type="entry name" value="HSF_DNA-bd"/>
</dbReference>
<evidence type="ECO:0000256" key="7">
    <source>
        <dbReference type="ARBA" id="ARBA00023163"/>
    </source>
</evidence>
<dbReference type="Pfam" id="PF14223">
    <property type="entry name" value="Retrotran_gag_2"/>
    <property type="match status" value="1"/>
</dbReference>